<dbReference type="Pfam" id="PF03799">
    <property type="entry name" value="FtsQ_DivIB_C"/>
    <property type="match status" value="1"/>
</dbReference>
<dbReference type="InterPro" id="IPR005548">
    <property type="entry name" value="Cell_div_FtsQ/DivIB_C"/>
</dbReference>
<accession>A0ABV9S6L1</accession>
<keyword evidence="3 11" id="KW-0132">Cell division</keyword>
<dbReference type="Pfam" id="PF08478">
    <property type="entry name" value="POTRA_1"/>
    <property type="match status" value="1"/>
</dbReference>
<feature type="transmembrane region" description="Helical" evidence="9">
    <location>
        <begin position="128"/>
        <end position="152"/>
    </location>
</feature>
<comment type="subcellular location">
    <subcellularLocation>
        <location evidence="1">Membrane</location>
    </subcellularLocation>
</comment>
<dbReference type="PROSITE" id="PS51779">
    <property type="entry name" value="POTRA"/>
    <property type="match status" value="1"/>
</dbReference>
<keyword evidence="12" id="KW-1185">Reference proteome</keyword>
<sequence>MPGTARGGDRARRGTSRNTRGRRSDGEGTGGSGSRGRRGAEDRAETDATERAGTARTRGAEGTARTGATRTARTRAGAAAARRARGRAEPGARATRDSSRTLTRRRPRTTRRTEAGGPTRSRYLARRWMAVLVVLSVVAVAYLVMFTSLLGVRSVEVVGTREIAKDDVLEAAAIEHGTPMVRLDADEAAARVAKLSRVFEVVVERSWPSTVEIIVTERVPVAVRKVGAELHLIDVTGLDYAIVKTPPPGLPTLAMDDVRPGNPATRAAVTVLRSLPKQLRTHVVAVSAATPGDVRLTLADGRVVRWGSDRDNERKAAVLAPLLTRPGKTYDVATPDFPTVAG</sequence>
<evidence type="ECO:0000256" key="8">
    <source>
        <dbReference type="SAM" id="MobiDB-lite"/>
    </source>
</evidence>
<evidence type="ECO:0000256" key="1">
    <source>
        <dbReference type="ARBA" id="ARBA00004370"/>
    </source>
</evidence>
<evidence type="ECO:0000313" key="11">
    <source>
        <dbReference type="EMBL" id="MFC4856251.1"/>
    </source>
</evidence>
<evidence type="ECO:0000256" key="9">
    <source>
        <dbReference type="SAM" id="Phobius"/>
    </source>
</evidence>
<evidence type="ECO:0000256" key="4">
    <source>
        <dbReference type="ARBA" id="ARBA00022692"/>
    </source>
</evidence>
<evidence type="ECO:0000313" key="12">
    <source>
        <dbReference type="Proteomes" id="UP001595859"/>
    </source>
</evidence>
<feature type="domain" description="POTRA" evidence="10">
    <location>
        <begin position="150"/>
        <end position="218"/>
    </location>
</feature>
<dbReference type="InterPro" id="IPR013685">
    <property type="entry name" value="POTRA_FtsQ_type"/>
</dbReference>
<evidence type="ECO:0000259" key="10">
    <source>
        <dbReference type="PROSITE" id="PS51779"/>
    </source>
</evidence>
<reference evidence="12" key="1">
    <citation type="journal article" date="2019" name="Int. J. Syst. Evol. Microbiol.">
        <title>The Global Catalogue of Microorganisms (GCM) 10K type strain sequencing project: providing services to taxonomists for standard genome sequencing and annotation.</title>
        <authorList>
            <consortium name="The Broad Institute Genomics Platform"/>
            <consortium name="The Broad Institute Genome Sequencing Center for Infectious Disease"/>
            <person name="Wu L."/>
            <person name="Ma J."/>
        </authorList>
    </citation>
    <scope>NUCLEOTIDE SEQUENCE [LARGE SCALE GENOMIC DNA]</scope>
    <source>
        <strain evidence="12">ZS-22-S1</strain>
    </source>
</reference>
<evidence type="ECO:0000256" key="6">
    <source>
        <dbReference type="ARBA" id="ARBA00023136"/>
    </source>
</evidence>
<dbReference type="Proteomes" id="UP001595859">
    <property type="component" value="Unassembled WGS sequence"/>
</dbReference>
<evidence type="ECO:0000256" key="5">
    <source>
        <dbReference type="ARBA" id="ARBA00022989"/>
    </source>
</evidence>
<evidence type="ECO:0000256" key="2">
    <source>
        <dbReference type="ARBA" id="ARBA00022475"/>
    </source>
</evidence>
<name>A0ABV9S6L1_9PSEU</name>
<dbReference type="PANTHER" id="PTHR37820:SF1">
    <property type="entry name" value="CELL DIVISION PROTEIN FTSQ"/>
    <property type="match status" value="1"/>
</dbReference>
<dbReference type="EMBL" id="JBHSIS010000010">
    <property type="protein sequence ID" value="MFC4856251.1"/>
    <property type="molecule type" value="Genomic_DNA"/>
</dbReference>
<dbReference type="InterPro" id="IPR034746">
    <property type="entry name" value="POTRA"/>
</dbReference>
<proteinExistence type="predicted"/>
<feature type="region of interest" description="Disordered" evidence="8">
    <location>
        <begin position="1"/>
        <end position="118"/>
    </location>
</feature>
<comment type="caution">
    <text evidence="11">The sequence shown here is derived from an EMBL/GenBank/DDBJ whole genome shotgun (WGS) entry which is preliminary data.</text>
</comment>
<gene>
    <name evidence="11" type="ORF">ACFPCV_22335</name>
</gene>
<keyword evidence="5 9" id="KW-1133">Transmembrane helix</keyword>
<keyword evidence="6 9" id="KW-0472">Membrane</keyword>
<dbReference type="GO" id="GO:0051301">
    <property type="term" value="P:cell division"/>
    <property type="evidence" value="ECO:0007669"/>
    <property type="project" value="UniProtKB-KW"/>
</dbReference>
<protein>
    <submittedName>
        <fullName evidence="11">Cell division protein FtsQ/DivIB</fullName>
    </submittedName>
</protein>
<dbReference type="InterPro" id="IPR050487">
    <property type="entry name" value="FtsQ_DivIB"/>
</dbReference>
<keyword evidence="4 9" id="KW-0812">Transmembrane</keyword>
<feature type="compositionally biased region" description="Low complexity" evidence="8">
    <location>
        <begin position="51"/>
        <end position="81"/>
    </location>
</feature>
<evidence type="ECO:0000256" key="7">
    <source>
        <dbReference type="ARBA" id="ARBA00023306"/>
    </source>
</evidence>
<evidence type="ECO:0000256" key="3">
    <source>
        <dbReference type="ARBA" id="ARBA00022618"/>
    </source>
</evidence>
<keyword evidence="7" id="KW-0131">Cell cycle</keyword>
<keyword evidence="2" id="KW-1003">Cell membrane</keyword>
<organism evidence="11 12">
    <name type="scientific">Actinophytocola glycyrrhizae</name>
    <dbReference type="NCBI Taxonomy" id="2044873"/>
    <lineage>
        <taxon>Bacteria</taxon>
        <taxon>Bacillati</taxon>
        <taxon>Actinomycetota</taxon>
        <taxon>Actinomycetes</taxon>
        <taxon>Pseudonocardiales</taxon>
        <taxon>Pseudonocardiaceae</taxon>
    </lineage>
</organism>
<feature type="compositionally biased region" description="Basic and acidic residues" evidence="8">
    <location>
        <begin position="38"/>
        <end position="50"/>
    </location>
</feature>
<dbReference type="Gene3D" id="3.10.20.310">
    <property type="entry name" value="membrane protein fhac"/>
    <property type="match status" value="1"/>
</dbReference>
<dbReference type="PANTHER" id="PTHR37820">
    <property type="entry name" value="CELL DIVISION PROTEIN DIVIB"/>
    <property type="match status" value="1"/>
</dbReference>
<dbReference type="RefSeq" id="WP_378058234.1">
    <property type="nucleotide sequence ID" value="NZ_JBHSIS010000010.1"/>
</dbReference>
<feature type="compositionally biased region" description="Basic and acidic residues" evidence="8">
    <location>
        <begin position="86"/>
        <end position="99"/>
    </location>
</feature>